<dbReference type="STRING" id="56193.YP76_06885"/>
<dbReference type="Proteomes" id="UP000033874">
    <property type="component" value="Unassembled WGS sequence"/>
</dbReference>
<comment type="caution">
    <text evidence="1">The sequence shown here is derived from an EMBL/GenBank/DDBJ whole genome shotgun (WGS) entry which is preliminary data.</text>
</comment>
<sequence length="84" mass="8969">MFVTHVSINREGYFGAGYGKPDASKPFRCTMELHGQHGKVELNLSPEMSERIVSLVAEEVAAAGRATADALTASIIDHTPQIAA</sequence>
<gene>
    <name evidence="1" type="ORF">YP76_06885</name>
</gene>
<organism evidence="1 2">
    <name type="scientific">Sphingobium chungbukense</name>
    <dbReference type="NCBI Taxonomy" id="56193"/>
    <lineage>
        <taxon>Bacteria</taxon>
        <taxon>Pseudomonadati</taxon>
        <taxon>Pseudomonadota</taxon>
        <taxon>Alphaproteobacteria</taxon>
        <taxon>Sphingomonadales</taxon>
        <taxon>Sphingomonadaceae</taxon>
        <taxon>Sphingobium</taxon>
    </lineage>
</organism>
<dbReference type="PATRIC" id="fig|56193.3.peg.1421"/>
<keyword evidence="2" id="KW-1185">Reference proteome</keyword>
<name>A0A0M3AS22_9SPHN</name>
<reference evidence="1 2" key="1">
    <citation type="submission" date="2015-04" db="EMBL/GenBank/DDBJ databases">
        <title>Genome sequence of aromatic hydrocarbons-degrading Sphingobium chungbukense DJ77.</title>
        <authorList>
            <person name="Kim Y.-C."/>
            <person name="Chae J.-C."/>
        </authorList>
    </citation>
    <scope>NUCLEOTIDE SEQUENCE [LARGE SCALE GENOMIC DNA]</scope>
    <source>
        <strain evidence="1 2">DJ77</strain>
    </source>
</reference>
<proteinExistence type="predicted"/>
<evidence type="ECO:0000313" key="2">
    <source>
        <dbReference type="Proteomes" id="UP000033874"/>
    </source>
</evidence>
<protein>
    <submittedName>
        <fullName evidence="1">Uncharacterized protein</fullName>
    </submittedName>
</protein>
<evidence type="ECO:0000313" key="1">
    <source>
        <dbReference type="EMBL" id="KKW92655.1"/>
    </source>
</evidence>
<dbReference type="EMBL" id="LBIC01000003">
    <property type="protein sequence ID" value="KKW92655.1"/>
    <property type="molecule type" value="Genomic_DNA"/>
</dbReference>
<accession>A0A0M3AS22</accession>
<dbReference type="AlphaFoldDB" id="A0A0M3AS22"/>